<dbReference type="PANTHER" id="PTHR30524:SF0">
    <property type="entry name" value="ALTRONATE OXIDOREDUCTASE-RELATED"/>
    <property type="match status" value="1"/>
</dbReference>
<dbReference type="GO" id="GO:0008926">
    <property type="term" value="F:mannitol-1-phosphate 5-dehydrogenase activity"/>
    <property type="evidence" value="ECO:0007669"/>
    <property type="project" value="UniProtKB-UniRule"/>
</dbReference>
<dbReference type="SUPFAM" id="SSF51735">
    <property type="entry name" value="NAD(P)-binding Rossmann-fold domains"/>
    <property type="match status" value="1"/>
</dbReference>
<dbReference type="SUPFAM" id="SSF48179">
    <property type="entry name" value="6-phosphogluconate dehydrogenase C-terminal domain-like"/>
    <property type="match status" value="1"/>
</dbReference>
<dbReference type="STRING" id="86666.SAMN04490247_2402"/>
<comment type="caution">
    <text evidence="7">Lacks conserved residue(s) required for the propagation of feature annotation.</text>
</comment>
<organism evidence="10 11">
    <name type="scientific">Salimicrobium halophilum</name>
    <dbReference type="NCBI Taxonomy" id="86666"/>
    <lineage>
        <taxon>Bacteria</taxon>
        <taxon>Bacillati</taxon>
        <taxon>Bacillota</taxon>
        <taxon>Bacilli</taxon>
        <taxon>Bacillales</taxon>
        <taxon>Bacillaceae</taxon>
        <taxon>Salimicrobium</taxon>
    </lineage>
</organism>
<evidence type="ECO:0000256" key="6">
    <source>
        <dbReference type="ARBA" id="ARBA00048615"/>
    </source>
</evidence>
<evidence type="ECO:0000256" key="3">
    <source>
        <dbReference type="ARBA" id="ARBA00016219"/>
    </source>
</evidence>
<dbReference type="Gene3D" id="3.40.50.720">
    <property type="entry name" value="NAD(P)-binding Rossmann-like Domain"/>
    <property type="match status" value="1"/>
</dbReference>
<keyword evidence="4 7" id="KW-0560">Oxidoreductase</keyword>
<dbReference type="AlphaFoldDB" id="A0A1G8UW91"/>
<proteinExistence type="inferred from homology"/>
<sequence>MLALHFGAGNIGKGFIGYLLNKTGYDVCFVDVDQEAIDRFNETNRYHVELLDDAETTETVSPVSALNSLNQQEEVINRIQHADVITTSIGVHNLHRIAGTLANALLQRITWNHNKLDIIANENAINASSTLQAEVEKHVSPEEMEEILSLVSFPNASVDRLALSKEGADYETALVEPFYEWVINEKEMGNHDLPPIYGATYVNDLKPFIERKLFLVNMGHATTAYIAFLYEEPTIQSALENPDIETFVRGTMHESAQYFVENFDVSQDEMNDYIEKIINRFKNKNISDNIFRVGRAPLRKLGQNERLSKPTQELRRSGLPTEHLTVAIAAGFLFDNPEDEESVKLQNLIEERGIEKAIVHVTGLENDDICQAIQNNYTKLKEKNDLLSIVNQ</sequence>
<protein>
    <recommendedName>
        <fullName evidence="3 7">Mannitol-1-phosphate 5-dehydrogenase</fullName>
        <ecNumber evidence="2 7">1.1.1.17</ecNumber>
    </recommendedName>
</protein>
<dbReference type="Proteomes" id="UP000199225">
    <property type="component" value="Unassembled WGS sequence"/>
</dbReference>
<comment type="similarity">
    <text evidence="1 7">Belongs to the mannitol dehydrogenase family.</text>
</comment>
<dbReference type="InterPro" id="IPR013118">
    <property type="entry name" value="Mannitol_DH_C"/>
</dbReference>
<evidence type="ECO:0000313" key="10">
    <source>
        <dbReference type="EMBL" id="SDJ57365.1"/>
    </source>
</evidence>
<comment type="catalytic activity">
    <reaction evidence="6 7">
        <text>D-mannitol 1-phosphate + NAD(+) = beta-D-fructose 6-phosphate + NADH + H(+)</text>
        <dbReference type="Rhea" id="RHEA:19661"/>
        <dbReference type="ChEBI" id="CHEBI:15378"/>
        <dbReference type="ChEBI" id="CHEBI:57540"/>
        <dbReference type="ChEBI" id="CHEBI:57634"/>
        <dbReference type="ChEBI" id="CHEBI:57945"/>
        <dbReference type="ChEBI" id="CHEBI:61381"/>
        <dbReference type="EC" id="1.1.1.17"/>
    </reaction>
</comment>
<gene>
    <name evidence="7" type="primary">mtlD</name>
    <name evidence="10" type="ORF">SAMN04490247_2402</name>
</gene>
<evidence type="ECO:0000256" key="7">
    <source>
        <dbReference type="HAMAP-Rule" id="MF_00196"/>
    </source>
</evidence>
<dbReference type="Pfam" id="PF01232">
    <property type="entry name" value="Mannitol_dh"/>
    <property type="match status" value="1"/>
</dbReference>
<dbReference type="InterPro" id="IPR013131">
    <property type="entry name" value="Mannitol_DH_N"/>
</dbReference>
<feature type="domain" description="Mannitol dehydrogenase N-terminal" evidence="8">
    <location>
        <begin position="3"/>
        <end position="191"/>
    </location>
</feature>
<dbReference type="InterPro" id="IPR000669">
    <property type="entry name" value="Mannitol_DH"/>
</dbReference>
<dbReference type="InterPro" id="IPR023028">
    <property type="entry name" value="Mannitol_1_phos_5_DH"/>
</dbReference>
<dbReference type="PRINTS" id="PR00084">
    <property type="entry name" value="MTLDHDRGNASE"/>
</dbReference>
<dbReference type="InterPro" id="IPR008927">
    <property type="entry name" value="6-PGluconate_DH-like_C_sf"/>
</dbReference>
<accession>A0A1G8UW91</accession>
<dbReference type="EMBL" id="FNEV01000007">
    <property type="protein sequence ID" value="SDJ57365.1"/>
    <property type="molecule type" value="Genomic_DNA"/>
</dbReference>
<dbReference type="Gene3D" id="1.10.1040.10">
    <property type="entry name" value="N-(1-d-carboxylethyl)-l-norvaline Dehydrogenase, domain 2"/>
    <property type="match status" value="1"/>
</dbReference>
<dbReference type="InterPro" id="IPR013328">
    <property type="entry name" value="6PGD_dom2"/>
</dbReference>
<dbReference type="PANTHER" id="PTHR30524">
    <property type="entry name" value="MANNITOL-1-PHOSPHATE 5-DEHYDROGENASE"/>
    <property type="match status" value="1"/>
</dbReference>
<keyword evidence="11" id="KW-1185">Reference proteome</keyword>
<dbReference type="EC" id="1.1.1.17" evidence="2 7"/>
<evidence type="ECO:0000256" key="1">
    <source>
        <dbReference type="ARBA" id="ARBA00006541"/>
    </source>
</evidence>
<name>A0A1G8UW91_9BACI</name>
<dbReference type="GO" id="GO:0005829">
    <property type="term" value="C:cytosol"/>
    <property type="evidence" value="ECO:0007669"/>
    <property type="project" value="TreeGrafter"/>
</dbReference>
<dbReference type="OrthoDB" id="271711at2"/>
<dbReference type="InterPro" id="IPR036291">
    <property type="entry name" value="NAD(P)-bd_dom_sf"/>
</dbReference>
<evidence type="ECO:0000259" key="9">
    <source>
        <dbReference type="Pfam" id="PF08125"/>
    </source>
</evidence>
<reference evidence="11" key="1">
    <citation type="submission" date="2016-10" db="EMBL/GenBank/DDBJ databases">
        <authorList>
            <person name="Varghese N."/>
            <person name="Submissions S."/>
        </authorList>
    </citation>
    <scope>NUCLEOTIDE SEQUENCE [LARGE SCALE GENOMIC DNA]</scope>
    <source>
        <strain evidence="11">DSM 4771</strain>
    </source>
</reference>
<dbReference type="GO" id="GO:0019592">
    <property type="term" value="P:mannitol catabolic process"/>
    <property type="evidence" value="ECO:0007669"/>
    <property type="project" value="TreeGrafter"/>
</dbReference>
<evidence type="ECO:0000256" key="4">
    <source>
        <dbReference type="ARBA" id="ARBA00023002"/>
    </source>
</evidence>
<feature type="domain" description="Mannitol dehydrogenase C-terminal" evidence="9">
    <location>
        <begin position="204"/>
        <end position="380"/>
    </location>
</feature>
<evidence type="ECO:0000313" key="11">
    <source>
        <dbReference type="Proteomes" id="UP000199225"/>
    </source>
</evidence>
<dbReference type="HAMAP" id="MF_00196">
    <property type="entry name" value="Mannitol_dehydrog"/>
    <property type="match status" value="1"/>
</dbReference>
<dbReference type="RefSeq" id="WP_093194103.1">
    <property type="nucleotide sequence ID" value="NZ_FNEV01000007.1"/>
</dbReference>
<evidence type="ECO:0000259" key="8">
    <source>
        <dbReference type="Pfam" id="PF01232"/>
    </source>
</evidence>
<evidence type="ECO:0000256" key="5">
    <source>
        <dbReference type="ARBA" id="ARBA00023027"/>
    </source>
</evidence>
<dbReference type="Pfam" id="PF08125">
    <property type="entry name" value="Mannitol_dh_C"/>
    <property type="match status" value="1"/>
</dbReference>
<keyword evidence="5 7" id="KW-0520">NAD</keyword>
<evidence type="ECO:0000256" key="2">
    <source>
        <dbReference type="ARBA" id="ARBA00012939"/>
    </source>
</evidence>
<dbReference type="NCBIfam" id="NF002652">
    <property type="entry name" value="PRK02318.2-5"/>
    <property type="match status" value="1"/>
</dbReference>